<dbReference type="PANTHER" id="PTHR42850:SF2">
    <property type="entry name" value="BLL5683 PROTEIN"/>
    <property type="match status" value="1"/>
</dbReference>
<dbReference type="CDD" id="cd00838">
    <property type="entry name" value="MPP_superfamily"/>
    <property type="match status" value="1"/>
</dbReference>
<dbReference type="STRING" id="1192034.CAP_8508"/>
<evidence type="ECO:0000313" key="3">
    <source>
        <dbReference type="Proteomes" id="UP000019678"/>
    </source>
</evidence>
<dbReference type="GO" id="GO:0016791">
    <property type="term" value="F:phosphatase activity"/>
    <property type="evidence" value="ECO:0007669"/>
    <property type="project" value="TreeGrafter"/>
</dbReference>
<evidence type="ECO:0000313" key="2">
    <source>
        <dbReference type="EMBL" id="EYF01255.1"/>
    </source>
</evidence>
<sequence length="245" mass="27771">MRLGIFSDTHANYEALSAVLEAYRKERIDVYYCLGDTVGYGGSPNECADLVRKTAKKTILGNHDAAVAGRMDYSYYYEAARHALDAHASMLSPENTAWLKSLTYMEKLTDIGVDLCHGSPVRLEEFEYIFAPEQARECLPMFNDLGHITLIGHSHLCKVFALTPTTVEELPAIDFTLEANRKYIVSVGSVGQPRDYDNRASYTIYDSDAKRFEFRRVEYDIESAAEKVLRAKLERNFAHRLYIGV</sequence>
<organism evidence="2 3">
    <name type="scientific">Chondromyces apiculatus DSM 436</name>
    <dbReference type="NCBI Taxonomy" id="1192034"/>
    <lineage>
        <taxon>Bacteria</taxon>
        <taxon>Pseudomonadati</taxon>
        <taxon>Myxococcota</taxon>
        <taxon>Polyangia</taxon>
        <taxon>Polyangiales</taxon>
        <taxon>Polyangiaceae</taxon>
        <taxon>Chondromyces</taxon>
    </lineage>
</organism>
<dbReference type="AlphaFoldDB" id="A0A017SXA6"/>
<dbReference type="EMBL" id="ASRX01000085">
    <property type="protein sequence ID" value="EYF01255.1"/>
    <property type="molecule type" value="Genomic_DNA"/>
</dbReference>
<dbReference type="InterPro" id="IPR004843">
    <property type="entry name" value="Calcineurin-like_PHP"/>
</dbReference>
<dbReference type="PIRSF" id="PIRSF000883">
    <property type="entry name" value="Pesterase_MJ0912"/>
    <property type="match status" value="1"/>
</dbReference>
<dbReference type="eggNOG" id="COG0639">
    <property type="taxonomic scope" value="Bacteria"/>
</dbReference>
<dbReference type="InterPro" id="IPR029052">
    <property type="entry name" value="Metallo-depent_PP-like"/>
</dbReference>
<dbReference type="SUPFAM" id="SSF56300">
    <property type="entry name" value="Metallo-dependent phosphatases"/>
    <property type="match status" value="1"/>
</dbReference>
<name>A0A017SXA6_9BACT</name>
<reference evidence="2 3" key="1">
    <citation type="submission" date="2013-05" db="EMBL/GenBank/DDBJ databases">
        <title>Genome assembly of Chondromyces apiculatus DSM 436.</title>
        <authorList>
            <person name="Sharma G."/>
            <person name="Khatri I."/>
            <person name="Kaur C."/>
            <person name="Mayilraj S."/>
            <person name="Subramanian S."/>
        </authorList>
    </citation>
    <scope>NUCLEOTIDE SEQUENCE [LARGE SCALE GENOMIC DNA]</scope>
    <source>
        <strain evidence="2 3">DSM 436</strain>
    </source>
</reference>
<keyword evidence="3" id="KW-1185">Reference proteome</keyword>
<dbReference type="InterPro" id="IPR011152">
    <property type="entry name" value="Pesterase_MJ0912"/>
</dbReference>
<dbReference type="Proteomes" id="UP000019678">
    <property type="component" value="Unassembled WGS sequence"/>
</dbReference>
<dbReference type="Gene3D" id="3.60.21.10">
    <property type="match status" value="1"/>
</dbReference>
<accession>A0A017SXA6</accession>
<dbReference type="InterPro" id="IPR050126">
    <property type="entry name" value="Ap4A_hydrolase"/>
</dbReference>
<gene>
    <name evidence="2" type="ORF">CAP_8508</name>
</gene>
<protein>
    <recommendedName>
        <fullName evidence="1">Calcineurin-like phosphoesterase domain-containing protein</fullName>
    </recommendedName>
</protein>
<dbReference type="RefSeq" id="WP_044249717.1">
    <property type="nucleotide sequence ID" value="NZ_ASRX01000085.1"/>
</dbReference>
<feature type="domain" description="Calcineurin-like phosphoesterase" evidence="1">
    <location>
        <begin position="1"/>
        <end position="150"/>
    </location>
</feature>
<dbReference type="PANTHER" id="PTHR42850">
    <property type="entry name" value="METALLOPHOSPHOESTERASE"/>
    <property type="match status" value="1"/>
</dbReference>
<dbReference type="Pfam" id="PF00149">
    <property type="entry name" value="Metallophos"/>
    <property type="match status" value="1"/>
</dbReference>
<comment type="caution">
    <text evidence="2">The sequence shown here is derived from an EMBL/GenBank/DDBJ whole genome shotgun (WGS) entry which is preliminary data.</text>
</comment>
<dbReference type="OrthoDB" id="9813918at2"/>
<dbReference type="GO" id="GO:0005737">
    <property type="term" value="C:cytoplasm"/>
    <property type="evidence" value="ECO:0007669"/>
    <property type="project" value="TreeGrafter"/>
</dbReference>
<proteinExistence type="predicted"/>
<evidence type="ECO:0000259" key="1">
    <source>
        <dbReference type="Pfam" id="PF00149"/>
    </source>
</evidence>